<dbReference type="Proteomes" id="UP000824037">
    <property type="component" value="Unassembled WGS sequence"/>
</dbReference>
<feature type="transmembrane region" description="Helical" evidence="2">
    <location>
        <begin position="396"/>
        <end position="414"/>
    </location>
</feature>
<feature type="compositionally biased region" description="Acidic residues" evidence="1">
    <location>
        <begin position="374"/>
        <end position="386"/>
    </location>
</feature>
<protein>
    <submittedName>
        <fullName evidence="3">Uncharacterized protein</fullName>
    </submittedName>
</protein>
<reference evidence="3" key="1">
    <citation type="journal article" date="2021" name="PeerJ">
        <title>Extensive microbial diversity within the chicken gut microbiome revealed by metagenomics and culture.</title>
        <authorList>
            <person name="Gilroy R."/>
            <person name="Ravi A."/>
            <person name="Getino M."/>
            <person name="Pursley I."/>
            <person name="Horton D.L."/>
            <person name="Alikhan N.F."/>
            <person name="Baker D."/>
            <person name="Gharbi K."/>
            <person name="Hall N."/>
            <person name="Watson M."/>
            <person name="Adriaenssens E.M."/>
            <person name="Foster-Nyarko E."/>
            <person name="Jarju S."/>
            <person name="Secka A."/>
            <person name="Antonio M."/>
            <person name="Oren A."/>
            <person name="Chaudhuri R.R."/>
            <person name="La Ragione R."/>
            <person name="Hildebrand F."/>
            <person name="Pallen M.J."/>
        </authorList>
    </citation>
    <scope>NUCLEOTIDE SEQUENCE</scope>
    <source>
        <strain evidence="3">ChiGjej4B4-7305</strain>
    </source>
</reference>
<dbReference type="EMBL" id="DXBY01000344">
    <property type="protein sequence ID" value="HIZ38120.1"/>
    <property type="molecule type" value="Genomic_DNA"/>
</dbReference>
<feature type="compositionally biased region" description="Basic and acidic residues" evidence="1">
    <location>
        <begin position="110"/>
        <end position="120"/>
    </location>
</feature>
<comment type="caution">
    <text evidence="3">The sequence shown here is derived from an EMBL/GenBank/DDBJ whole genome shotgun (WGS) entry which is preliminary data.</text>
</comment>
<sequence length="439" mass="44782">MTQQPPTPPMGERRRRREAERKAAQATGELELNEPMTRRERRALEEALASGALELTPDGQYAPTGEVPVTTTGQHVLSGLESAESAASAEGTGDGDAAAEPAKPSSPAEAPERHSWRETAQEVDAVRPPPTMDKAPDGAAPGDQSPSPGSGAAGTATSADGPGDTGAGQLSRRSLRERQAAANAGAPEEPSERTATGRRPVIRPPASARGTRTVDATGELTSIQRAIRDINAAPAGAPEPGAAPEELEAAPEAAGPNQPVLAAAEAEASVASASSAASATSTSSASSAEDDEHEDQADDSFDMSPRWPSVSATATQPGGVPALGETEADQATGAAPSATEEDTRGSAASPRGTASPARADSDDAEATDSRDGSGEDADDDGEDDEDERHTPRVLQVLYWLVLVLAGLVLGLLVWRMATGDLFGGEDALALAGPLLPLRQ</sequence>
<keyword evidence="2" id="KW-0472">Membrane</keyword>
<gene>
    <name evidence="3" type="ORF">H9815_20275</name>
</gene>
<feature type="region of interest" description="Disordered" evidence="1">
    <location>
        <begin position="1"/>
        <end position="388"/>
    </location>
</feature>
<keyword evidence="2" id="KW-0812">Transmembrane</keyword>
<dbReference type="AlphaFoldDB" id="A0A9D2J5T6"/>
<feature type="compositionally biased region" description="Acidic residues" evidence="1">
    <location>
        <begin position="288"/>
        <end position="301"/>
    </location>
</feature>
<reference evidence="3" key="2">
    <citation type="submission" date="2021-04" db="EMBL/GenBank/DDBJ databases">
        <authorList>
            <person name="Gilroy R."/>
        </authorList>
    </citation>
    <scope>NUCLEOTIDE SEQUENCE</scope>
    <source>
        <strain evidence="3">ChiGjej4B4-7305</strain>
    </source>
</reference>
<proteinExistence type="predicted"/>
<evidence type="ECO:0000313" key="4">
    <source>
        <dbReference type="Proteomes" id="UP000824037"/>
    </source>
</evidence>
<evidence type="ECO:0000256" key="2">
    <source>
        <dbReference type="SAM" id="Phobius"/>
    </source>
</evidence>
<organism evidence="3 4">
    <name type="scientific">Candidatus Ruania gallistercoris</name>
    <dbReference type="NCBI Taxonomy" id="2838746"/>
    <lineage>
        <taxon>Bacteria</taxon>
        <taxon>Bacillati</taxon>
        <taxon>Actinomycetota</taxon>
        <taxon>Actinomycetes</taxon>
        <taxon>Micrococcales</taxon>
        <taxon>Ruaniaceae</taxon>
        <taxon>Ruania</taxon>
    </lineage>
</organism>
<feature type="compositionally biased region" description="Low complexity" evidence="1">
    <location>
        <begin position="77"/>
        <end position="109"/>
    </location>
</feature>
<feature type="compositionally biased region" description="Low complexity" evidence="1">
    <location>
        <begin position="46"/>
        <end position="55"/>
    </location>
</feature>
<evidence type="ECO:0000256" key="1">
    <source>
        <dbReference type="SAM" id="MobiDB-lite"/>
    </source>
</evidence>
<accession>A0A9D2J5T6</accession>
<feature type="compositionally biased region" description="Basic and acidic residues" evidence="1">
    <location>
        <begin position="36"/>
        <end position="45"/>
    </location>
</feature>
<evidence type="ECO:0000313" key="3">
    <source>
        <dbReference type="EMBL" id="HIZ38120.1"/>
    </source>
</evidence>
<feature type="compositionally biased region" description="Low complexity" evidence="1">
    <location>
        <begin position="232"/>
        <end position="287"/>
    </location>
</feature>
<name>A0A9D2J5T6_9MICO</name>
<keyword evidence="2" id="KW-1133">Transmembrane helix</keyword>
<feature type="compositionally biased region" description="Low complexity" evidence="1">
    <location>
        <begin position="138"/>
        <end position="162"/>
    </location>
</feature>